<dbReference type="InterPro" id="IPR027417">
    <property type="entry name" value="P-loop_NTPase"/>
</dbReference>
<proteinExistence type="predicted"/>
<dbReference type="Gene3D" id="3.40.50.300">
    <property type="entry name" value="P-loop containing nucleotide triphosphate hydrolases"/>
    <property type="match status" value="1"/>
</dbReference>
<evidence type="ECO:0000313" key="4">
    <source>
        <dbReference type="Proteomes" id="UP000244677"/>
    </source>
</evidence>
<gene>
    <name evidence="2" type="ORF">FK004_05965</name>
    <name evidence="3" type="ORF">FK004_07290</name>
</gene>
<dbReference type="EMBL" id="CP020919">
    <property type="protein sequence ID" value="AWG24804.1"/>
    <property type="molecule type" value="Genomic_DNA"/>
</dbReference>
<reference evidence="3 4" key="1">
    <citation type="submission" date="2017-04" db="EMBL/GenBank/DDBJ databases">
        <title>Complete genome sequence of Flavobacterium kingsejong AJ004.</title>
        <authorList>
            <person name="Lee P.C."/>
        </authorList>
    </citation>
    <scope>NUCLEOTIDE SEQUENCE [LARGE SCALE GENOMIC DNA]</scope>
    <source>
        <strain evidence="3 4">AJ004</strain>
    </source>
</reference>
<name>A0A2S1LMR8_9FLAO</name>
<keyword evidence="4" id="KW-1185">Reference proteome</keyword>
<dbReference type="KEGG" id="fki:FK004_05965"/>
<dbReference type="RefSeq" id="WP_227871679.1">
    <property type="nucleotide sequence ID" value="NZ_CP020919.1"/>
</dbReference>
<accession>A0A2S1LMR8</accession>
<dbReference type="EMBL" id="CP020919">
    <property type="protein sequence ID" value="AWG25050.1"/>
    <property type="molecule type" value="Genomic_DNA"/>
</dbReference>
<evidence type="ECO:0000313" key="3">
    <source>
        <dbReference type="EMBL" id="AWG25050.1"/>
    </source>
</evidence>
<organism evidence="3 4">
    <name type="scientific">Flavobacterium kingsejongi</name>
    <dbReference type="NCBI Taxonomy" id="1678728"/>
    <lineage>
        <taxon>Bacteria</taxon>
        <taxon>Pseudomonadati</taxon>
        <taxon>Bacteroidota</taxon>
        <taxon>Flavobacteriia</taxon>
        <taxon>Flavobacteriales</taxon>
        <taxon>Flavobacteriaceae</taxon>
        <taxon>Flavobacterium</taxon>
    </lineage>
</organism>
<dbReference type="KEGG" id="fki:FK004_07290"/>
<evidence type="ECO:0000259" key="1">
    <source>
        <dbReference type="SMART" id="SM00382"/>
    </source>
</evidence>
<dbReference type="SUPFAM" id="SSF52540">
    <property type="entry name" value="P-loop containing nucleoside triphosphate hydrolases"/>
    <property type="match status" value="1"/>
</dbReference>
<dbReference type="SMART" id="SM00382">
    <property type="entry name" value="AAA"/>
    <property type="match status" value="1"/>
</dbReference>
<dbReference type="InterPro" id="IPR003593">
    <property type="entry name" value="AAA+_ATPase"/>
</dbReference>
<evidence type="ECO:0000313" key="2">
    <source>
        <dbReference type="EMBL" id="AWG24804.1"/>
    </source>
</evidence>
<dbReference type="Proteomes" id="UP000244677">
    <property type="component" value="Chromosome"/>
</dbReference>
<sequence>MSTRLKRAVSVDEIKKMVFKVLQLNAFWQKILGLPEASGVWIIWGKSGSGKSRFNMILAKMLTEFEKVAYNSLEEGARLSLQKNINDCKMIEVKEKFVILAREPIPELKERLRKKRRPGIVFIDSLQYTGLTKKEYLSLKEEFTDVLFIFISHANGTEPKGSVAEFIRYDADIKIRVEGFKAFPISRYGGGEPFVIWPEAAAEYWNDLTN</sequence>
<feature type="domain" description="AAA+ ATPase" evidence="1">
    <location>
        <begin position="37"/>
        <end position="179"/>
    </location>
</feature>
<dbReference type="AlphaFoldDB" id="A0A2S1LMR8"/>
<protein>
    <recommendedName>
        <fullName evidence="1">AAA+ ATPase domain-containing protein</fullName>
    </recommendedName>
</protein>